<dbReference type="STRING" id="28092.WM40_05010"/>
<evidence type="ECO:0000259" key="15">
    <source>
        <dbReference type="PROSITE" id="PS50109"/>
    </source>
</evidence>
<dbReference type="CDD" id="cd17546">
    <property type="entry name" value="REC_hyHK_CKI1_RcsC-like"/>
    <property type="match status" value="1"/>
</dbReference>
<feature type="region of interest" description="Disordered" evidence="14">
    <location>
        <begin position="1"/>
        <end position="32"/>
    </location>
</feature>
<dbReference type="InterPro" id="IPR036097">
    <property type="entry name" value="HisK_dim/P_sf"/>
</dbReference>
<organism evidence="18 19">
    <name type="scientific">Robbsia andropogonis</name>
    <dbReference type="NCBI Taxonomy" id="28092"/>
    <lineage>
        <taxon>Bacteria</taxon>
        <taxon>Pseudomonadati</taxon>
        <taxon>Pseudomonadota</taxon>
        <taxon>Betaproteobacteria</taxon>
        <taxon>Burkholderiales</taxon>
        <taxon>Burkholderiaceae</taxon>
        <taxon>Robbsia</taxon>
    </lineage>
</organism>
<evidence type="ECO:0000256" key="5">
    <source>
        <dbReference type="ARBA" id="ARBA00022553"/>
    </source>
</evidence>
<dbReference type="InterPro" id="IPR008207">
    <property type="entry name" value="Sig_transdc_His_kin_Hpt_dom"/>
</dbReference>
<evidence type="ECO:0000313" key="19">
    <source>
        <dbReference type="Proteomes" id="UP000033618"/>
    </source>
</evidence>
<evidence type="ECO:0000256" key="4">
    <source>
        <dbReference type="ARBA" id="ARBA00022475"/>
    </source>
</evidence>
<keyword evidence="11" id="KW-0472">Membrane</keyword>
<dbReference type="PRINTS" id="PR00344">
    <property type="entry name" value="BCTRLSENSOR"/>
</dbReference>
<dbReference type="PATRIC" id="fig|28092.6.peg.1188"/>
<dbReference type="InterPro" id="IPR003594">
    <property type="entry name" value="HATPase_dom"/>
</dbReference>
<dbReference type="AlphaFoldDB" id="A0A0F5K5C0"/>
<evidence type="ECO:0000256" key="2">
    <source>
        <dbReference type="ARBA" id="ARBA00004651"/>
    </source>
</evidence>
<dbReference type="PANTHER" id="PTHR45339:SF1">
    <property type="entry name" value="HYBRID SIGNAL TRANSDUCTION HISTIDINE KINASE J"/>
    <property type="match status" value="1"/>
</dbReference>
<evidence type="ECO:0000313" key="18">
    <source>
        <dbReference type="EMBL" id="KKB64737.1"/>
    </source>
</evidence>
<dbReference type="SUPFAM" id="SSF47384">
    <property type="entry name" value="Homodimeric domain of signal transducing histidine kinase"/>
    <property type="match status" value="1"/>
</dbReference>
<comment type="caution">
    <text evidence="18">The sequence shown here is derived from an EMBL/GenBank/DDBJ whole genome shotgun (WGS) entry which is preliminary data.</text>
</comment>
<dbReference type="PROSITE" id="PS50109">
    <property type="entry name" value="HIS_KIN"/>
    <property type="match status" value="1"/>
</dbReference>
<evidence type="ECO:0000256" key="11">
    <source>
        <dbReference type="ARBA" id="ARBA00023136"/>
    </source>
</evidence>
<comment type="catalytic activity">
    <reaction evidence="1">
        <text>ATP + protein L-histidine = ADP + protein N-phospho-L-histidine.</text>
        <dbReference type="EC" id="2.7.13.3"/>
    </reaction>
</comment>
<dbReference type="Pfam" id="PF01627">
    <property type="entry name" value="Hpt"/>
    <property type="match status" value="1"/>
</dbReference>
<dbReference type="InterPro" id="IPR036890">
    <property type="entry name" value="HATPase_C_sf"/>
</dbReference>
<dbReference type="GO" id="GO:0005524">
    <property type="term" value="F:ATP binding"/>
    <property type="evidence" value="ECO:0007669"/>
    <property type="project" value="UniProtKB-KW"/>
</dbReference>
<dbReference type="GO" id="GO:0005886">
    <property type="term" value="C:plasma membrane"/>
    <property type="evidence" value="ECO:0007669"/>
    <property type="project" value="UniProtKB-SubCell"/>
</dbReference>
<feature type="domain" description="Response regulatory" evidence="16">
    <location>
        <begin position="416"/>
        <end position="534"/>
    </location>
</feature>
<dbReference type="PANTHER" id="PTHR45339">
    <property type="entry name" value="HYBRID SIGNAL TRANSDUCTION HISTIDINE KINASE J"/>
    <property type="match status" value="1"/>
</dbReference>
<evidence type="ECO:0000256" key="8">
    <source>
        <dbReference type="ARBA" id="ARBA00022840"/>
    </source>
</evidence>
<protein>
    <recommendedName>
        <fullName evidence="3">histidine kinase</fullName>
        <ecNumber evidence="3">2.7.13.3</ecNumber>
    </recommendedName>
</protein>
<dbReference type="Gene3D" id="1.20.120.160">
    <property type="entry name" value="HPT domain"/>
    <property type="match status" value="1"/>
</dbReference>
<feature type="modified residue" description="4-aspartylphosphate" evidence="13">
    <location>
        <position position="465"/>
    </location>
</feature>
<keyword evidence="10" id="KW-0902">Two-component regulatory system</keyword>
<keyword evidence="8" id="KW-0067">ATP-binding</keyword>
<proteinExistence type="predicted"/>
<evidence type="ECO:0000256" key="12">
    <source>
        <dbReference type="PROSITE-ProRule" id="PRU00110"/>
    </source>
</evidence>
<dbReference type="PROSITE" id="PS50894">
    <property type="entry name" value="HPT"/>
    <property type="match status" value="1"/>
</dbReference>
<keyword evidence="7" id="KW-0547">Nucleotide-binding</keyword>
<dbReference type="InterPro" id="IPR036641">
    <property type="entry name" value="HPT_dom_sf"/>
</dbReference>
<feature type="domain" description="HPt" evidence="17">
    <location>
        <begin position="583"/>
        <end position="682"/>
    </location>
</feature>
<dbReference type="SMART" id="SM00388">
    <property type="entry name" value="HisKA"/>
    <property type="match status" value="1"/>
</dbReference>
<evidence type="ECO:0000256" key="3">
    <source>
        <dbReference type="ARBA" id="ARBA00012438"/>
    </source>
</evidence>
<dbReference type="Gene3D" id="3.40.50.2300">
    <property type="match status" value="1"/>
</dbReference>
<dbReference type="Gene3D" id="1.10.287.130">
    <property type="match status" value="1"/>
</dbReference>
<dbReference type="SMART" id="SM00387">
    <property type="entry name" value="HATPase_c"/>
    <property type="match status" value="1"/>
</dbReference>
<evidence type="ECO:0000256" key="9">
    <source>
        <dbReference type="ARBA" id="ARBA00022989"/>
    </source>
</evidence>
<dbReference type="InterPro" id="IPR011006">
    <property type="entry name" value="CheY-like_superfamily"/>
</dbReference>
<feature type="domain" description="Histidine kinase" evidence="15">
    <location>
        <begin position="65"/>
        <end position="333"/>
    </location>
</feature>
<comment type="subcellular location">
    <subcellularLocation>
        <location evidence="2">Cell membrane</location>
        <topology evidence="2">Multi-pass membrane protein</topology>
    </subcellularLocation>
</comment>
<keyword evidence="9" id="KW-1133">Transmembrane helix</keyword>
<name>A0A0F5K5C0_9BURK</name>
<dbReference type="RefSeq" id="WP_024903628.1">
    <property type="nucleotide sequence ID" value="NZ_CADFGU010000005.1"/>
</dbReference>
<dbReference type="Pfam" id="PF02518">
    <property type="entry name" value="HATPase_c"/>
    <property type="match status" value="1"/>
</dbReference>
<dbReference type="Proteomes" id="UP000033618">
    <property type="component" value="Unassembled WGS sequence"/>
</dbReference>
<dbReference type="SUPFAM" id="SSF52172">
    <property type="entry name" value="CheY-like"/>
    <property type="match status" value="1"/>
</dbReference>
<feature type="compositionally biased region" description="Polar residues" evidence="14">
    <location>
        <begin position="342"/>
        <end position="369"/>
    </location>
</feature>
<evidence type="ECO:0000259" key="17">
    <source>
        <dbReference type="PROSITE" id="PS50894"/>
    </source>
</evidence>
<dbReference type="Pfam" id="PF00072">
    <property type="entry name" value="Response_reg"/>
    <property type="match status" value="1"/>
</dbReference>
<evidence type="ECO:0000256" key="13">
    <source>
        <dbReference type="PROSITE-ProRule" id="PRU00169"/>
    </source>
</evidence>
<dbReference type="PROSITE" id="PS50110">
    <property type="entry name" value="RESPONSE_REGULATORY"/>
    <property type="match status" value="1"/>
</dbReference>
<dbReference type="CDD" id="cd00082">
    <property type="entry name" value="HisKA"/>
    <property type="match status" value="1"/>
</dbReference>
<keyword evidence="19" id="KW-1185">Reference proteome</keyword>
<dbReference type="Pfam" id="PF00512">
    <property type="entry name" value="HisKA"/>
    <property type="match status" value="1"/>
</dbReference>
<evidence type="ECO:0000256" key="14">
    <source>
        <dbReference type="SAM" id="MobiDB-lite"/>
    </source>
</evidence>
<dbReference type="InterPro" id="IPR004358">
    <property type="entry name" value="Sig_transdc_His_kin-like_C"/>
</dbReference>
<dbReference type="InterPro" id="IPR003661">
    <property type="entry name" value="HisK_dim/P_dom"/>
</dbReference>
<dbReference type="InterPro" id="IPR005467">
    <property type="entry name" value="His_kinase_dom"/>
</dbReference>
<reference evidence="18 19" key="1">
    <citation type="submission" date="2015-03" db="EMBL/GenBank/DDBJ databases">
        <title>Draft Genome Sequence of Burkholderia andropogonis type strain ICMP2807, isolated from Sorghum bicolor.</title>
        <authorList>
            <person name="Lopes-Santos L."/>
            <person name="Castro D.B."/>
            <person name="Ottoboni L.M."/>
            <person name="Park D."/>
            <person name="Weirc B.S."/>
            <person name="Destefano S.A."/>
        </authorList>
    </citation>
    <scope>NUCLEOTIDE SEQUENCE [LARGE SCALE GENOMIC DNA]</scope>
    <source>
        <strain evidence="18 19">ICMP2807</strain>
    </source>
</reference>
<feature type="modified residue" description="Phosphohistidine" evidence="12">
    <location>
        <position position="623"/>
    </location>
</feature>
<dbReference type="Gene3D" id="3.30.565.10">
    <property type="entry name" value="Histidine kinase-like ATPase, C-terminal domain"/>
    <property type="match status" value="1"/>
</dbReference>
<feature type="region of interest" description="Disordered" evidence="14">
    <location>
        <begin position="342"/>
        <end position="400"/>
    </location>
</feature>
<gene>
    <name evidence="18" type="ORF">WM40_05010</name>
</gene>
<evidence type="ECO:0000256" key="6">
    <source>
        <dbReference type="ARBA" id="ARBA00022692"/>
    </source>
</evidence>
<evidence type="ECO:0000256" key="10">
    <source>
        <dbReference type="ARBA" id="ARBA00023012"/>
    </source>
</evidence>
<accession>A0A0F5K5C0</accession>
<evidence type="ECO:0000259" key="16">
    <source>
        <dbReference type="PROSITE" id="PS50110"/>
    </source>
</evidence>
<dbReference type="GO" id="GO:0000155">
    <property type="term" value="F:phosphorelay sensor kinase activity"/>
    <property type="evidence" value="ECO:0007669"/>
    <property type="project" value="InterPro"/>
</dbReference>
<sequence length="699" mass="74802">MPSSPIRAPLRPTLTQGNVRHAQRGPCQSASLPAPTPDGYGLNHGVPVDDLPAWHATDTLPLTAVIAHELRMPMQGLLGTLELLSETPLNARQQALLRIGTGAAVALERIANDVLDFTKLRTAQPSIAAEPVDLRQMIEDVAALLDAKVPHPGVVVKTHVDNTVAPWVSTDPIRLRQLLLNLVTNALKFTDAGHVLIHVSRSTSGLMPPLSKQDGSAGFDTNTPYVSPCDATSASDSESVLGHTSGMPRESGTPSAYATAPQAITIDVIDTGIGIPAQALATICRPFAQVDEHLARNPDGSGLGLAIAKLLASRLGGSLTLTSEVGVGTTARLAACWPIANAPNSRESSQPTTKNAASSTPPADGTCQSATTAAAPAPEREPMHQRRRAKTPPSVRNVNGALHGERSSALQSYRAQILVVDDHPTTRLVLDAQLGALGHGVATAENADAAVALLRQRRFDLMLTDCKMPGRDGLSLAAAWRQVEVSGALPMRVIGLTANPLPGQAMQQYAAGFDECLVKPVTSEVLSRLCVRDWHPRHPSLASHRAHVITDQASIFQDARARRPDHAQQAPLDLQKLRNIFGNAVTLDRVLTSFIAATLEDLRLIDTAFIQQQPARASQRPLHRLTGGLQVLGCSPLANHGAALEHAMTTASRRRGRRRVTPSEIAKDTLQERRLSDRLRAFSIDVVLCLDWVARQRLR</sequence>
<keyword evidence="4" id="KW-1003">Cell membrane</keyword>
<dbReference type="SMART" id="SM00448">
    <property type="entry name" value="REC"/>
    <property type="match status" value="1"/>
</dbReference>
<dbReference type="SUPFAM" id="SSF55874">
    <property type="entry name" value="ATPase domain of HSP90 chaperone/DNA topoisomerase II/histidine kinase"/>
    <property type="match status" value="1"/>
</dbReference>
<keyword evidence="5 13" id="KW-0597">Phosphoprotein</keyword>
<dbReference type="EC" id="2.7.13.3" evidence="3"/>
<feature type="region of interest" description="Disordered" evidence="14">
    <location>
        <begin position="230"/>
        <end position="255"/>
    </location>
</feature>
<keyword evidence="6" id="KW-0812">Transmembrane</keyword>
<dbReference type="SUPFAM" id="SSF47226">
    <property type="entry name" value="Histidine-containing phosphotransfer domain, HPT domain"/>
    <property type="match status" value="1"/>
</dbReference>
<evidence type="ECO:0000256" key="1">
    <source>
        <dbReference type="ARBA" id="ARBA00000085"/>
    </source>
</evidence>
<evidence type="ECO:0000256" key="7">
    <source>
        <dbReference type="ARBA" id="ARBA00022741"/>
    </source>
</evidence>
<dbReference type="EMBL" id="LAQU01000003">
    <property type="protein sequence ID" value="KKB64737.1"/>
    <property type="molecule type" value="Genomic_DNA"/>
</dbReference>
<dbReference type="InterPro" id="IPR001789">
    <property type="entry name" value="Sig_transdc_resp-reg_receiver"/>
</dbReference>